<dbReference type="PROSITE" id="PS50005">
    <property type="entry name" value="TPR"/>
    <property type="match status" value="1"/>
</dbReference>
<dbReference type="OrthoDB" id="629492at2759"/>
<keyword evidence="6" id="KW-1185">Reference proteome</keyword>
<evidence type="ECO:0000256" key="2">
    <source>
        <dbReference type="ARBA" id="ARBA00022803"/>
    </source>
</evidence>
<dbReference type="InterPro" id="IPR036047">
    <property type="entry name" value="F-box-like_dom_sf"/>
</dbReference>
<dbReference type="eggNOG" id="ENOG502S69X">
    <property type="taxonomic scope" value="Eukaryota"/>
</dbReference>
<feature type="repeat" description="TPR" evidence="3">
    <location>
        <begin position="3"/>
        <end position="36"/>
    </location>
</feature>
<dbReference type="Gene3D" id="1.20.1280.50">
    <property type="match status" value="1"/>
</dbReference>
<dbReference type="HOGENOM" id="CLU_1307515_0_0_1"/>
<dbReference type="SMART" id="SM00256">
    <property type="entry name" value="FBOX"/>
    <property type="match status" value="1"/>
</dbReference>
<organism evidence="5 6">
    <name type="scientific">Sphaerulina musiva (strain SO2202)</name>
    <name type="common">Poplar stem canker fungus</name>
    <name type="synonym">Septoria musiva</name>
    <dbReference type="NCBI Taxonomy" id="692275"/>
    <lineage>
        <taxon>Eukaryota</taxon>
        <taxon>Fungi</taxon>
        <taxon>Dikarya</taxon>
        <taxon>Ascomycota</taxon>
        <taxon>Pezizomycotina</taxon>
        <taxon>Dothideomycetes</taxon>
        <taxon>Dothideomycetidae</taxon>
        <taxon>Mycosphaerellales</taxon>
        <taxon>Mycosphaerellaceae</taxon>
        <taxon>Sphaerulina</taxon>
    </lineage>
</organism>
<dbReference type="Pfam" id="PF12937">
    <property type="entry name" value="F-box-like"/>
    <property type="match status" value="1"/>
</dbReference>
<dbReference type="Gene3D" id="1.25.40.10">
    <property type="entry name" value="Tetratricopeptide repeat domain"/>
    <property type="match status" value="1"/>
</dbReference>
<dbReference type="InterPro" id="IPR013105">
    <property type="entry name" value="TPR_2"/>
</dbReference>
<dbReference type="RefSeq" id="XP_016758067.1">
    <property type="nucleotide sequence ID" value="XM_016907480.1"/>
</dbReference>
<feature type="non-terminal residue" evidence="5">
    <location>
        <position position="211"/>
    </location>
</feature>
<dbReference type="PROSITE" id="PS50181">
    <property type="entry name" value="FBOX"/>
    <property type="match status" value="1"/>
</dbReference>
<evidence type="ECO:0000256" key="3">
    <source>
        <dbReference type="PROSITE-ProRule" id="PRU00339"/>
    </source>
</evidence>
<keyword evidence="2 3" id="KW-0802">TPR repeat</keyword>
<keyword evidence="1" id="KW-0677">Repeat</keyword>
<dbReference type="SUPFAM" id="SSF81383">
    <property type="entry name" value="F-box domain"/>
    <property type="match status" value="1"/>
</dbReference>
<dbReference type="InterPro" id="IPR011990">
    <property type="entry name" value="TPR-like_helical_dom_sf"/>
</dbReference>
<dbReference type="GO" id="GO:0051879">
    <property type="term" value="F:Hsp90 protein binding"/>
    <property type="evidence" value="ECO:0007669"/>
    <property type="project" value="TreeGrafter"/>
</dbReference>
<dbReference type="InterPro" id="IPR019734">
    <property type="entry name" value="TPR_rpt"/>
</dbReference>
<dbReference type="Proteomes" id="UP000016931">
    <property type="component" value="Unassembled WGS sequence"/>
</dbReference>
<evidence type="ECO:0000256" key="1">
    <source>
        <dbReference type="ARBA" id="ARBA00022737"/>
    </source>
</evidence>
<dbReference type="PANTHER" id="PTHR22904:SF523">
    <property type="entry name" value="STRESS-INDUCED-PHOSPHOPROTEIN 1"/>
    <property type="match status" value="1"/>
</dbReference>
<proteinExistence type="predicted"/>
<dbReference type="Pfam" id="PF07719">
    <property type="entry name" value="TPR_2"/>
    <property type="match status" value="1"/>
</dbReference>
<dbReference type="AlphaFoldDB" id="M3AV42"/>
<protein>
    <recommendedName>
        <fullName evidence="4">F-box domain-containing protein</fullName>
    </recommendedName>
</protein>
<dbReference type="STRING" id="692275.M3AV42"/>
<dbReference type="PANTHER" id="PTHR22904">
    <property type="entry name" value="TPR REPEAT CONTAINING PROTEIN"/>
    <property type="match status" value="1"/>
</dbReference>
<dbReference type="InterPro" id="IPR001810">
    <property type="entry name" value="F-box_dom"/>
</dbReference>
<name>M3AV42_SPHMS</name>
<sequence length="211" mass="23687">MSATNLQIQGRQAYKRGDFDKALECFNRALDRQQTVQLYDQRAATYEKLADFKKALQDAKAAIRSGDVDPTGYLRAGKILLKMEKSKAALDVYAYGLRHVKHVGQGFEQLQKCHDDLLAELAPTNSVDPLTVLPIELATSILEYCTFKQRVAMCRVSRGWQRFIRSSPNLWKHLDLGAARSKVKASFVSVAINTAKDKLTAATLSKLFDFD</sequence>
<dbReference type="SUPFAM" id="SSF48452">
    <property type="entry name" value="TPR-like"/>
    <property type="match status" value="1"/>
</dbReference>
<dbReference type="SMART" id="SM00028">
    <property type="entry name" value="TPR"/>
    <property type="match status" value="3"/>
</dbReference>
<feature type="domain" description="F-box" evidence="4">
    <location>
        <begin position="127"/>
        <end position="174"/>
    </location>
</feature>
<dbReference type="EMBL" id="KB456268">
    <property type="protein sequence ID" value="EMF09946.1"/>
    <property type="molecule type" value="Genomic_DNA"/>
</dbReference>
<accession>M3AV42</accession>
<evidence type="ECO:0000313" key="6">
    <source>
        <dbReference type="Proteomes" id="UP000016931"/>
    </source>
</evidence>
<reference evidence="5 6" key="1">
    <citation type="journal article" date="2012" name="PLoS Pathog.">
        <title>Diverse lifestyles and strategies of plant pathogenesis encoded in the genomes of eighteen Dothideomycetes fungi.</title>
        <authorList>
            <person name="Ohm R.A."/>
            <person name="Feau N."/>
            <person name="Henrissat B."/>
            <person name="Schoch C.L."/>
            <person name="Horwitz B.A."/>
            <person name="Barry K.W."/>
            <person name="Condon B.J."/>
            <person name="Copeland A.C."/>
            <person name="Dhillon B."/>
            <person name="Glaser F."/>
            <person name="Hesse C.N."/>
            <person name="Kosti I."/>
            <person name="LaButti K."/>
            <person name="Lindquist E.A."/>
            <person name="Lucas S."/>
            <person name="Salamov A.A."/>
            <person name="Bradshaw R.E."/>
            <person name="Ciuffetti L."/>
            <person name="Hamelin R.C."/>
            <person name="Kema G.H.J."/>
            <person name="Lawrence C."/>
            <person name="Scott J.A."/>
            <person name="Spatafora J.W."/>
            <person name="Turgeon B.G."/>
            <person name="de Wit P.J.G.M."/>
            <person name="Zhong S."/>
            <person name="Goodwin S.B."/>
            <person name="Grigoriev I.V."/>
        </authorList>
    </citation>
    <scope>NUCLEOTIDE SEQUENCE [LARGE SCALE GENOMIC DNA]</scope>
    <source>
        <strain evidence="5 6">SO2202</strain>
    </source>
</reference>
<gene>
    <name evidence="5" type="ORF">SEPMUDRAFT_15270</name>
</gene>
<dbReference type="GeneID" id="27904617"/>
<evidence type="ECO:0000259" key="4">
    <source>
        <dbReference type="PROSITE" id="PS50181"/>
    </source>
</evidence>
<evidence type="ECO:0000313" key="5">
    <source>
        <dbReference type="EMBL" id="EMF09946.1"/>
    </source>
</evidence>